<sequence>MSELLHLDISRLLLAHAGLSLVSSLSNAPVWNLPLALYGLVISSKEDSADAGEAIRNFSLLFGVSALLDFFWLVGGNTPSTLAWFLIVLNFLLKPVTLLSALGHLRERGHHFDLPGGFSIPGTNNGGSGGFPPSQQRPNETLWSAPPQQSSYHQSSESFDAPRPAPPRTSAPPVSAPAAAPAYQPPSHGAEGGGYHTLE</sequence>
<dbReference type="InParanoid" id="A0A1Y2FMY6"/>
<name>A0A1Y2FMY6_9BASI</name>
<dbReference type="OrthoDB" id="2500246at2759"/>
<accession>A0A1Y2FMY6</accession>
<evidence type="ECO:0000313" key="4">
    <source>
        <dbReference type="Proteomes" id="UP000193467"/>
    </source>
</evidence>
<feature type="compositionally biased region" description="Polar residues" evidence="1">
    <location>
        <begin position="133"/>
        <end position="158"/>
    </location>
</feature>
<keyword evidence="2" id="KW-0812">Transmembrane</keyword>
<reference evidence="3 4" key="1">
    <citation type="submission" date="2016-07" db="EMBL/GenBank/DDBJ databases">
        <title>Pervasive Adenine N6-methylation of Active Genes in Fungi.</title>
        <authorList>
            <consortium name="DOE Joint Genome Institute"/>
            <person name="Mondo S.J."/>
            <person name="Dannebaum R.O."/>
            <person name="Kuo R.C."/>
            <person name="Labutti K."/>
            <person name="Haridas S."/>
            <person name="Kuo A."/>
            <person name="Salamov A."/>
            <person name="Ahrendt S.R."/>
            <person name="Lipzen A."/>
            <person name="Sullivan W."/>
            <person name="Andreopoulos W.B."/>
            <person name="Clum A."/>
            <person name="Lindquist E."/>
            <person name="Daum C."/>
            <person name="Ramamoorthy G.K."/>
            <person name="Gryganskyi A."/>
            <person name="Culley D."/>
            <person name="Magnuson J.K."/>
            <person name="James T.Y."/>
            <person name="O'Malley M.A."/>
            <person name="Stajich J.E."/>
            <person name="Spatafora J.W."/>
            <person name="Visel A."/>
            <person name="Grigoriev I.V."/>
        </authorList>
    </citation>
    <scope>NUCLEOTIDE SEQUENCE [LARGE SCALE GENOMIC DNA]</scope>
    <source>
        <strain evidence="3 4">62-1032</strain>
    </source>
</reference>
<evidence type="ECO:0000256" key="2">
    <source>
        <dbReference type="SAM" id="Phobius"/>
    </source>
</evidence>
<dbReference type="EMBL" id="MCGR01000016">
    <property type="protein sequence ID" value="ORY85343.1"/>
    <property type="molecule type" value="Genomic_DNA"/>
</dbReference>
<protein>
    <submittedName>
        <fullName evidence="3">Uncharacterized protein</fullName>
    </submittedName>
</protein>
<comment type="caution">
    <text evidence="3">The sequence shown here is derived from an EMBL/GenBank/DDBJ whole genome shotgun (WGS) entry which is preliminary data.</text>
</comment>
<evidence type="ECO:0000256" key="1">
    <source>
        <dbReference type="SAM" id="MobiDB-lite"/>
    </source>
</evidence>
<feature type="region of interest" description="Disordered" evidence="1">
    <location>
        <begin position="116"/>
        <end position="199"/>
    </location>
</feature>
<feature type="transmembrane region" description="Helical" evidence="2">
    <location>
        <begin position="81"/>
        <end position="102"/>
    </location>
</feature>
<keyword evidence="2" id="KW-1133">Transmembrane helix</keyword>
<feature type="transmembrane region" description="Helical" evidence="2">
    <location>
        <begin position="54"/>
        <end position="75"/>
    </location>
</feature>
<keyword evidence="4" id="KW-1185">Reference proteome</keyword>
<gene>
    <name evidence="3" type="ORF">BCR35DRAFT_302811</name>
</gene>
<feature type="compositionally biased region" description="Low complexity" evidence="1">
    <location>
        <begin position="171"/>
        <end position="187"/>
    </location>
</feature>
<evidence type="ECO:0000313" key="3">
    <source>
        <dbReference type="EMBL" id="ORY85343.1"/>
    </source>
</evidence>
<proteinExistence type="predicted"/>
<feature type="compositionally biased region" description="Gly residues" evidence="1">
    <location>
        <begin position="190"/>
        <end position="199"/>
    </location>
</feature>
<dbReference type="Proteomes" id="UP000193467">
    <property type="component" value="Unassembled WGS sequence"/>
</dbReference>
<organism evidence="3 4">
    <name type="scientific">Leucosporidium creatinivorum</name>
    <dbReference type="NCBI Taxonomy" id="106004"/>
    <lineage>
        <taxon>Eukaryota</taxon>
        <taxon>Fungi</taxon>
        <taxon>Dikarya</taxon>
        <taxon>Basidiomycota</taxon>
        <taxon>Pucciniomycotina</taxon>
        <taxon>Microbotryomycetes</taxon>
        <taxon>Leucosporidiales</taxon>
        <taxon>Leucosporidium</taxon>
    </lineage>
</organism>
<feature type="transmembrane region" description="Helical" evidence="2">
    <location>
        <begin position="20"/>
        <end position="42"/>
    </location>
</feature>
<keyword evidence="2" id="KW-0472">Membrane</keyword>
<dbReference type="AlphaFoldDB" id="A0A1Y2FMY6"/>